<dbReference type="PANTHER" id="PTHR47510">
    <property type="entry name" value="REVERSE TRANSCRIPTASE DOMAIN-CONTAINING PROTEIN"/>
    <property type="match status" value="1"/>
</dbReference>
<reference evidence="4 5" key="1">
    <citation type="submission" date="2019-04" db="EMBL/GenBank/DDBJ databases">
        <title>Chromosome genome assembly for Takifugu flavidus.</title>
        <authorList>
            <person name="Xiao S."/>
        </authorList>
    </citation>
    <scope>NUCLEOTIDE SEQUENCE [LARGE SCALE GENOMIC DNA]</scope>
    <source>
        <strain evidence="4">HTHZ2018</strain>
        <tissue evidence="4">Muscle</tissue>
    </source>
</reference>
<dbReference type="Pfam" id="PF00078">
    <property type="entry name" value="RVT_1"/>
    <property type="match status" value="1"/>
</dbReference>
<organism evidence="4 5">
    <name type="scientific">Takifugu flavidus</name>
    <name type="common">sansaifugu</name>
    <dbReference type="NCBI Taxonomy" id="433684"/>
    <lineage>
        <taxon>Eukaryota</taxon>
        <taxon>Metazoa</taxon>
        <taxon>Chordata</taxon>
        <taxon>Craniata</taxon>
        <taxon>Vertebrata</taxon>
        <taxon>Euteleostomi</taxon>
        <taxon>Actinopterygii</taxon>
        <taxon>Neopterygii</taxon>
        <taxon>Teleostei</taxon>
        <taxon>Neoteleostei</taxon>
        <taxon>Acanthomorphata</taxon>
        <taxon>Eupercaria</taxon>
        <taxon>Tetraodontiformes</taxon>
        <taxon>Tetradontoidea</taxon>
        <taxon>Tetraodontidae</taxon>
        <taxon>Takifugu</taxon>
    </lineage>
</organism>
<dbReference type="Pfam" id="PF09004">
    <property type="entry name" value="ALKBH8_N"/>
    <property type="match status" value="1"/>
</dbReference>
<feature type="domain" description="Reverse transcriptase" evidence="3">
    <location>
        <begin position="765"/>
        <end position="1031"/>
    </location>
</feature>
<dbReference type="SUPFAM" id="SSF56672">
    <property type="entry name" value="DNA/RNA polymerases"/>
    <property type="match status" value="1"/>
</dbReference>
<accession>A0A5C6MPX9</accession>
<keyword evidence="1 4" id="KW-0808">Transferase</keyword>
<dbReference type="AlphaFoldDB" id="A0A5C6MPX9"/>
<dbReference type="CDD" id="cd01650">
    <property type="entry name" value="RT_nLTR_like"/>
    <property type="match status" value="1"/>
</dbReference>
<dbReference type="GO" id="GO:0016706">
    <property type="term" value="F:2-oxoglutarate-dependent dioxygenase activity"/>
    <property type="evidence" value="ECO:0007669"/>
    <property type="project" value="InterPro"/>
</dbReference>
<sequence length="1184" mass="133556">MVDAYPLDMSHYHRVFNTTRIPGQGRDELFTNEKGRHVLVMRNGNMYVFDVVDRDGNLLKPTEIQAHLNYILTDLTPAPAFPIGILTSENRDMWAERRDKLVNCGNTDNLRLVDSAVCCLCLDDASMKKGDDMLHSLLLANGCNWWLDKSFSLHVSKSGEAGICMEHSWGDGMTMTDILGKIYKDSTEQPQVHPGSVAVAVDSASAVHQLQFNLDSVLKNGIKKANDNFDLHVSQLSIDFMIFGKGGKETMKKNNLSPDSMAQLAFQMGFLRMRGQTVPTSESCSMARFKHGRLEIIPSATTYTKQCSNAFVYQRDQHSVQQLKAMLCQCSSCAEKRSGIVYTRDQLMALRPPSFVVEDKPQIPKELRRKRQGTKAGVKQRMKRRRFKPCVPAVITGNVRSLANKMDELEALTRTQREYREASIMCFTETWLHGLILDSNVTIAGFTTVRADRDTTAAADLQTKHPGAFILITGDFNHASLKSTLRTFHQYVQCSTRDRKTLDLLCANVTNAYTSTALPPLGKSDHNLVLLSPSYTPVVQQQSVTVRTVRKWSDGAMDCLQDALETTNWSALCEPHGEDLDGLTDCVSDYIKFCTENSVPTKKVRCYPNNNPWVTSDLKALLNKKKRAFTAGDPAELRSVQKQLKSSLKESKDAYRKKLEETGEEPDQGCLDCPNIPLNNNGSPSHLPEPLTPLPTSSPSPLLTPYMDSNIPLPPTGLSFTSGQVRRELERLNQRKAARPDGISPRVLKSCSRQLCGTLQHLFNQSLHLQKIPVLWKTSCLVPVPKKTHPVAPSDYRPIALTSHIMKVMERLVLSHLRPLVSPFQDPLQFAYQPKVGVDDAVIYLLQRAYASLDRLNTTVRVMFFDFSSAFNTIQPRLLRAKLEKMQMDAPLVSWIEDYLTGRPQFVRLRSCVSDPLMSNTGASQGTVLSPFLFTTYTADFQCHSETCHLQKYSDDTVIVGCVENGQEDEYRDHVESFVRWSRENLLQLNVTKMKEMVVDFSKSKSPPSPVCISGKDVEIVSFYRFLGVQLDNKLEWSTNTDAVYKKATSRLYFLRRLRSFSVCSRMLHMFYQSVMASTIFFAAVCWDAGIKAKDANRLNKLIKKEGSVVGFKLANLDEVVKDRMVLKLRTIMENPSHPLHNTVDKLRSSFSNRVLQPRCSKERYRKSFLPSAIRLYNSSKPSQ</sequence>
<feature type="region of interest" description="Disordered" evidence="2">
    <location>
        <begin position="658"/>
        <end position="693"/>
    </location>
</feature>
<dbReference type="PROSITE" id="PS50878">
    <property type="entry name" value="RT_POL"/>
    <property type="match status" value="1"/>
</dbReference>
<dbReference type="Proteomes" id="UP000324091">
    <property type="component" value="Chromosome 7"/>
</dbReference>
<evidence type="ECO:0000313" key="5">
    <source>
        <dbReference type="Proteomes" id="UP000324091"/>
    </source>
</evidence>
<dbReference type="InterPro" id="IPR043502">
    <property type="entry name" value="DNA/RNA_pol_sf"/>
</dbReference>
<dbReference type="InterPro" id="IPR039551">
    <property type="entry name" value="Cho/carn_acyl_trans"/>
</dbReference>
<comment type="caution">
    <text evidence="4">The sequence shown here is derived from an EMBL/GenBank/DDBJ whole genome shotgun (WGS) entry which is preliminary data.</text>
</comment>
<evidence type="ECO:0000256" key="2">
    <source>
        <dbReference type="SAM" id="MobiDB-lite"/>
    </source>
</evidence>
<dbReference type="InterPro" id="IPR015095">
    <property type="entry name" value="AlkB_hom8_N"/>
</dbReference>
<protein>
    <submittedName>
        <fullName evidence="4">Carnitine O-palmitoyltransferase 2, mitochondrial</fullName>
    </submittedName>
</protein>
<evidence type="ECO:0000256" key="1">
    <source>
        <dbReference type="ARBA" id="ARBA00022679"/>
    </source>
</evidence>
<dbReference type="InterPro" id="IPR000477">
    <property type="entry name" value="RT_dom"/>
</dbReference>
<dbReference type="InterPro" id="IPR042231">
    <property type="entry name" value="Cho/carn_acyl_trans_2"/>
</dbReference>
<keyword evidence="5" id="KW-1185">Reference proteome</keyword>
<evidence type="ECO:0000313" key="4">
    <source>
        <dbReference type="EMBL" id="TWW57344.1"/>
    </source>
</evidence>
<dbReference type="PANTHER" id="PTHR47510:SF3">
    <property type="entry name" value="ENDO_EXONUCLEASE_PHOSPHATASE DOMAIN-CONTAINING PROTEIN"/>
    <property type="match status" value="1"/>
</dbReference>
<dbReference type="Pfam" id="PF00755">
    <property type="entry name" value="Carn_acyltransf"/>
    <property type="match status" value="1"/>
</dbReference>
<dbReference type="SUPFAM" id="SSF52777">
    <property type="entry name" value="CoA-dependent acyltransferases"/>
    <property type="match status" value="2"/>
</dbReference>
<evidence type="ECO:0000259" key="3">
    <source>
        <dbReference type="PROSITE" id="PS50878"/>
    </source>
</evidence>
<dbReference type="GO" id="GO:0008168">
    <property type="term" value="F:methyltransferase activity"/>
    <property type="evidence" value="ECO:0007669"/>
    <property type="project" value="InterPro"/>
</dbReference>
<dbReference type="InterPro" id="IPR023213">
    <property type="entry name" value="CAT-like_dom_sf"/>
</dbReference>
<proteinExistence type="predicted"/>
<gene>
    <name evidence="4" type="ORF">D4764_07G0000630</name>
</gene>
<dbReference type="Gene3D" id="3.30.559.10">
    <property type="entry name" value="Chloramphenicol acetyltransferase-like domain"/>
    <property type="match status" value="1"/>
</dbReference>
<dbReference type="Gene3D" id="3.30.559.70">
    <property type="entry name" value="Choline/Carnitine o-acyltransferase, domain 2"/>
    <property type="match status" value="1"/>
</dbReference>
<dbReference type="EMBL" id="RHFK02000020">
    <property type="protein sequence ID" value="TWW57344.1"/>
    <property type="molecule type" value="Genomic_DNA"/>
</dbReference>
<name>A0A5C6MPX9_9TELE</name>